<sequence>MGAPNPEKSCFQLQNFAVFFRLQQLATMLAGAETAATSTKAASLTAPRINLQPCDRPAAILLALYSCLL</sequence>
<organism evidence="1 2">
    <name type="scientific">Ilyodon furcidens</name>
    <name type="common">goldbreast splitfin</name>
    <dbReference type="NCBI Taxonomy" id="33524"/>
    <lineage>
        <taxon>Eukaryota</taxon>
        <taxon>Metazoa</taxon>
        <taxon>Chordata</taxon>
        <taxon>Craniata</taxon>
        <taxon>Vertebrata</taxon>
        <taxon>Euteleostomi</taxon>
        <taxon>Actinopterygii</taxon>
        <taxon>Neopterygii</taxon>
        <taxon>Teleostei</taxon>
        <taxon>Neoteleostei</taxon>
        <taxon>Acanthomorphata</taxon>
        <taxon>Ovalentaria</taxon>
        <taxon>Atherinomorphae</taxon>
        <taxon>Cyprinodontiformes</taxon>
        <taxon>Goodeidae</taxon>
        <taxon>Ilyodon</taxon>
    </lineage>
</organism>
<evidence type="ECO:0000313" key="2">
    <source>
        <dbReference type="Proteomes" id="UP001482620"/>
    </source>
</evidence>
<proteinExistence type="predicted"/>
<gene>
    <name evidence="1" type="ORF">ILYODFUR_037433</name>
</gene>
<dbReference type="Proteomes" id="UP001482620">
    <property type="component" value="Unassembled WGS sequence"/>
</dbReference>
<keyword evidence="2" id="KW-1185">Reference proteome</keyword>
<comment type="caution">
    <text evidence="1">The sequence shown here is derived from an EMBL/GenBank/DDBJ whole genome shotgun (WGS) entry which is preliminary data.</text>
</comment>
<name>A0ABV0UYF1_9TELE</name>
<dbReference type="EMBL" id="JAHRIQ010089362">
    <property type="protein sequence ID" value="MEQ2250204.1"/>
    <property type="molecule type" value="Genomic_DNA"/>
</dbReference>
<reference evidence="1 2" key="1">
    <citation type="submission" date="2021-06" db="EMBL/GenBank/DDBJ databases">
        <authorList>
            <person name="Palmer J.M."/>
        </authorList>
    </citation>
    <scope>NUCLEOTIDE SEQUENCE [LARGE SCALE GENOMIC DNA]</scope>
    <source>
        <strain evidence="2">if_2019</strain>
        <tissue evidence="1">Muscle</tissue>
    </source>
</reference>
<accession>A0ABV0UYF1</accession>
<protein>
    <submittedName>
        <fullName evidence="1">Uncharacterized protein</fullName>
    </submittedName>
</protein>
<evidence type="ECO:0000313" key="1">
    <source>
        <dbReference type="EMBL" id="MEQ2250204.1"/>
    </source>
</evidence>